<reference evidence="1" key="1">
    <citation type="book" date="2014" name="THE 24TH EUROPEAN CONGRESS OF CLINICAL MICROBIOLOGY AND INFECTIOUS DISEASES" publisher="ECCMID 2014" city="Barcelona, Spain">
        <title>Identification of resistance genes in three multidrug-resistant Bacteroides fragilis isolates by whole genome sequencing.</title>
        <editorList>
            <person name="Unknown"/>
            <person name="A."/>
        </editorList>
        <authorList>
            <person name="Sydenham T.V."/>
            <person name="Hasman H."/>
            <person name="Wang M."/>
            <person name="Soki J."/>
            <person name="Nagy E."/>
            <person name="Justesen U.S."/>
        </authorList>
    </citation>
    <scope>NUCLEOTIDE SEQUENCE</scope>
    <source>
        <strain evidence="1">DCMOUH0018B</strain>
    </source>
</reference>
<protein>
    <submittedName>
        <fullName evidence="1">Uncharacterized protein</fullName>
    </submittedName>
</protein>
<dbReference type="EMBL" id="JMZZ02000141">
    <property type="protein sequence ID" value="KFX74588.1"/>
    <property type="molecule type" value="Genomic_DNA"/>
</dbReference>
<reference evidence="1" key="2">
    <citation type="submission" date="2014-07" db="EMBL/GenBank/DDBJ databases">
        <title>Genetics and epidemiology of antimicrobial resistance in B. fragilis group.</title>
        <authorList>
            <person name="Sydenham T.V."/>
            <person name="Hasman H."/>
            <person name="Kemp M."/>
            <person name="Justesen U.S."/>
        </authorList>
    </citation>
    <scope>NUCLEOTIDE SEQUENCE [LARGE SCALE GENOMIC DNA]</scope>
    <source>
        <strain evidence="1">DCMOUH0018B</strain>
    </source>
</reference>
<dbReference type="PATRIC" id="fig|817.53.peg.2397"/>
<organism evidence="1">
    <name type="scientific">Bacteroides fragilis</name>
    <dbReference type="NCBI Taxonomy" id="817"/>
    <lineage>
        <taxon>Bacteria</taxon>
        <taxon>Pseudomonadati</taxon>
        <taxon>Bacteroidota</taxon>
        <taxon>Bacteroidia</taxon>
        <taxon>Bacteroidales</taxon>
        <taxon>Bacteroidaceae</taxon>
        <taxon>Bacteroides</taxon>
    </lineage>
</organism>
<comment type="caution">
    <text evidence="1">The sequence shown here is derived from an EMBL/GenBank/DDBJ whole genome shotgun (WGS) entry which is preliminary data.</text>
</comment>
<dbReference type="InterPro" id="IPR024401">
    <property type="entry name" value="WYL_prot"/>
</dbReference>
<dbReference type="Pfam" id="PF10902">
    <property type="entry name" value="WYL_2"/>
    <property type="match status" value="1"/>
</dbReference>
<dbReference type="AlphaFoldDB" id="A0A0I9S967"/>
<evidence type="ECO:0000313" key="1">
    <source>
        <dbReference type="EMBL" id="KFX74588.1"/>
    </source>
</evidence>
<dbReference type="RefSeq" id="WP_044300467.1">
    <property type="nucleotide sequence ID" value="NZ_CAEUHN010000012.1"/>
</dbReference>
<accession>A0A0I9S967</accession>
<name>A0A0I9S967_BACFG</name>
<sequence>MATNFKNQMRELMKQAWMLVKVHGFSMAEAMKQAWQVLKLKAALKKGVVKFFYQKLNGEVRCAWGTLKEGLIPETKGTERKKNESLITYYDNEKAAFRSFKIANLIKVG</sequence>
<gene>
    <name evidence="1" type="ORF">EE52_0211605</name>
</gene>
<proteinExistence type="predicted"/>